<dbReference type="AlphaFoldDB" id="A0A849C583"/>
<keyword evidence="2" id="KW-0805">Transcription regulation</keyword>
<reference evidence="8 9" key="1">
    <citation type="submission" date="2020-05" db="EMBL/GenBank/DDBJ databases">
        <title>MicrobeNet Type strains.</title>
        <authorList>
            <person name="Nicholson A.C."/>
        </authorList>
    </citation>
    <scope>NUCLEOTIDE SEQUENCE [LARGE SCALE GENOMIC DNA]</scope>
    <source>
        <strain evidence="8 9">JCM 3224</strain>
    </source>
</reference>
<feature type="domain" description="HTH luxR-type" evidence="6">
    <location>
        <begin position="145"/>
        <end position="210"/>
    </location>
</feature>
<dbReference type="CDD" id="cd17535">
    <property type="entry name" value="REC_NarL-like"/>
    <property type="match status" value="1"/>
</dbReference>
<evidence type="ECO:0000256" key="5">
    <source>
        <dbReference type="PROSITE-ProRule" id="PRU00169"/>
    </source>
</evidence>
<dbReference type="Pfam" id="PF00072">
    <property type="entry name" value="Response_reg"/>
    <property type="match status" value="1"/>
</dbReference>
<dbReference type="CDD" id="cd06170">
    <property type="entry name" value="LuxR_C_like"/>
    <property type="match status" value="1"/>
</dbReference>
<proteinExistence type="predicted"/>
<dbReference type="RefSeq" id="WP_067521594.1">
    <property type="nucleotide sequence ID" value="NZ_JABELX010000005.1"/>
</dbReference>
<evidence type="ECO:0000259" key="6">
    <source>
        <dbReference type="PROSITE" id="PS50043"/>
    </source>
</evidence>
<evidence type="ECO:0000256" key="3">
    <source>
        <dbReference type="ARBA" id="ARBA00023125"/>
    </source>
</evidence>
<evidence type="ECO:0000259" key="7">
    <source>
        <dbReference type="PROSITE" id="PS50110"/>
    </source>
</evidence>
<evidence type="ECO:0000313" key="9">
    <source>
        <dbReference type="Proteomes" id="UP000586827"/>
    </source>
</evidence>
<keyword evidence="4" id="KW-0804">Transcription</keyword>
<name>A0A849C583_9NOCA</name>
<accession>A0A849C583</accession>
<evidence type="ECO:0000256" key="2">
    <source>
        <dbReference type="ARBA" id="ARBA00023015"/>
    </source>
</evidence>
<feature type="modified residue" description="4-aspartylphosphate" evidence="5">
    <location>
        <position position="53"/>
    </location>
</feature>
<dbReference type="EMBL" id="JABELX010000005">
    <property type="protein sequence ID" value="NNH71580.1"/>
    <property type="molecule type" value="Genomic_DNA"/>
</dbReference>
<gene>
    <name evidence="8" type="ORF">HLB23_17185</name>
</gene>
<dbReference type="SUPFAM" id="SSF52172">
    <property type="entry name" value="CheY-like"/>
    <property type="match status" value="1"/>
</dbReference>
<dbReference type="InterPro" id="IPR016032">
    <property type="entry name" value="Sig_transdc_resp-reg_C-effctor"/>
</dbReference>
<organism evidence="8 9">
    <name type="scientific">Nocardia uniformis</name>
    <dbReference type="NCBI Taxonomy" id="53432"/>
    <lineage>
        <taxon>Bacteria</taxon>
        <taxon>Bacillati</taxon>
        <taxon>Actinomycetota</taxon>
        <taxon>Actinomycetes</taxon>
        <taxon>Mycobacteriales</taxon>
        <taxon>Nocardiaceae</taxon>
        <taxon>Nocardia</taxon>
    </lineage>
</organism>
<sequence length="217" mass="22895">MIRVVVVDDEALIRSGFELILAQDPGIEAVATAADFEALETIDQYRPDVVLLDIRMPHVDGLTILRELMGRDNSPVVVMLTTFDVDEYVLEALRLGASGFLLKDTDPRQLATMVRTVIAGGVVLSPTVTRSVISGCAESGAVAAASAAVARLTDRERTILVQVALGRANREIGELINVSVGTVKDDMSAILGKLEVGTRVEAALIAQQAGIVTGSGA</sequence>
<dbReference type="GO" id="GO:0003677">
    <property type="term" value="F:DNA binding"/>
    <property type="evidence" value="ECO:0007669"/>
    <property type="project" value="UniProtKB-KW"/>
</dbReference>
<dbReference type="PANTHER" id="PTHR43214:SF24">
    <property type="entry name" value="TRANSCRIPTIONAL REGULATORY PROTEIN NARL-RELATED"/>
    <property type="match status" value="1"/>
</dbReference>
<dbReference type="PRINTS" id="PR00038">
    <property type="entry name" value="HTHLUXR"/>
</dbReference>
<dbReference type="GO" id="GO:0000160">
    <property type="term" value="P:phosphorelay signal transduction system"/>
    <property type="evidence" value="ECO:0007669"/>
    <property type="project" value="InterPro"/>
</dbReference>
<dbReference type="Gene3D" id="3.40.50.2300">
    <property type="match status" value="1"/>
</dbReference>
<dbReference type="InterPro" id="IPR011006">
    <property type="entry name" value="CheY-like_superfamily"/>
</dbReference>
<evidence type="ECO:0000256" key="4">
    <source>
        <dbReference type="ARBA" id="ARBA00023163"/>
    </source>
</evidence>
<dbReference type="Proteomes" id="UP000586827">
    <property type="component" value="Unassembled WGS sequence"/>
</dbReference>
<dbReference type="InterPro" id="IPR058245">
    <property type="entry name" value="NreC/VraR/RcsB-like_REC"/>
</dbReference>
<dbReference type="PROSITE" id="PS50043">
    <property type="entry name" value="HTH_LUXR_2"/>
    <property type="match status" value="1"/>
</dbReference>
<dbReference type="PROSITE" id="PS00622">
    <property type="entry name" value="HTH_LUXR_1"/>
    <property type="match status" value="1"/>
</dbReference>
<dbReference type="Pfam" id="PF00196">
    <property type="entry name" value="GerE"/>
    <property type="match status" value="1"/>
</dbReference>
<dbReference type="GO" id="GO:0006355">
    <property type="term" value="P:regulation of DNA-templated transcription"/>
    <property type="evidence" value="ECO:0007669"/>
    <property type="project" value="InterPro"/>
</dbReference>
<dbReference type="SMART" id="SM00421">
    <property type="entry name" value="HTH_LUXR"/>
    <property type="match status" value="1"/>
</dbReference>
<dbReference type="InterPro" id="IPR000792">
    <property type="entry name" value="Tscrpt_reg_LuxR_C"/>
</dbReference>
<evidence type="ECO:0000256" key="1">
    <source>
        <dbReference type="ARBA" id="ARBA00022553"/>
    </source>
</evidence>
<dbReference type="PROSITE" id="PS50110">
    <property type="entry name" value="RESPONSE_REGULATORY"/>
    <property type="match status" value="1"/>
</dbReference>
<dbReference type="PANTHER" id="PTHR43214">
    <property type="entry name" value="TWO-COMPONENT RESPONSE REGULATOR"/>
    <property type="match status" value="1"/>
</dbReference>
<keyword evidence="1 5" id="KW-0597">Phosphoprotein</keyword>
<evidence type="ECO:0000313" key="8">
    <source>
        <dbReference type="EMBL" id="NNH71580.1"/>
    </source>
</evidence>
<dbReference type="InterPro" id="IPR039420">
    <property type="entry name" value="WalR-like"/>
</dbReference>
<dbReference type="SMART" id="SM00448">
    <property type="entry name" value="REC"/>
    <property type="match status" value="1"/>
</dbReference>
<keyword evidence="3" id="KW-0238">DNA-binding</keyword>
<dbReference type="InterPro" id="IPR001789">
    <property type="entry name" value="Sig_transdc_resp-reg_receiver"/>
</dbReference>
<dbReference type="SUPFAM" id="SSF46894">
    <property type="entry name" value="C-terminal effector domain of the bipartite response regulators"/>
    <property type="match status" value="1"/>
</dbReference>
<protein>
    <submittedName>
        <fullName evidence="8">Response regulator transcription factor</fullName>
    </submittedName>
</protein>
<feature type="domain" description="Response regulatory" evidence="7">
    <location>
        <begin position="3"/>
        <end position="118"/>
    </location>
</feature>
<keyword evidence="9" id="KW-1185">Reference proteome</keyword>
<comment type="caution">
    <text evidence="8">The sequence shown here is derived from an EMBL/GenBank/DDBJ whole genome shotgun (WGS) entry which is preliminary data.</text>
</comment>